<dbReference type="GO" id="GO:0016887">
    <property type="term" value="F:ATP hydrolysis activity"/>
    <property type="evidence" value="ECO:0007669"/>
    <property type="project" value="InterPro"/>
</dbReference>
<evidence type="ECO:0000259" key="9">
    <source>
        <dbReference type="PROSITE" id="PS50893"/>
    </source>
</evidence>
<dbReference type="Gene3D" id="3.40.50.300">
    <property type="entry name" value="P-loop containing nucleotide triphosphate hydrolases"/>
    <property type="match status" value="3"/>
</dbReference>
<organism evidence="10 11">
    <name type="scientific">Metallosphaera tengchongensis</name>
    <dbReference type="NCBI Taxonomy" id="1532350"/>
    <lineage>
        <taxon>Archaea</taxon>
        <taxon>Thermoproteota</taxon>
        <taxon>Thermoprotei</taxon>
        <taxon>Sulfolobales</taxon>
        <taxon>Sulfolobaceae</taxon>
        <taxon>Metallosphaera</taxon>
    </lineage>
</organism>
<dbReference type="InterPro" id="IPR027417">
    <property type="entry name" value="P-loop_NTPase"/>
</dbReference>
<keyword evidence="6" id="KW-1278">Translocase</keyword>
<gene>
    <name evidence="10" type="ORF">GWK48_05790</name>
</gene>
<dbReference type="Proteomes" id="UP000509301">
    <property type="component" value="Chromosome"/>
</dbReference>
<evidence type="ECO:0000256" key="1">
    <source>
        <dbReference type="ARBA" id="ARBA00004202"/>
    </source>
</evidence>
<feature type="domain" description="ABC transporter" evidence="9">
    <location>
        <begin position="2"/>
        <end position="204"/>
    </location>
</feature>
<dbReference type="CDD" id="cd03225">
    <property type="entry name" value="ABC_cobalt_CbiO_domain1"/>
    <property type="match status" value="1"/>
</dbReference>
<accession>A0A6N0NUU9</accession>
<keyword evidence="3" id="KW-1003">Cell membrane</keyword>
<dbReference type="SMART" id="SM00382">
    <property type="entry name" value="AAA"/>
    <property type="match status" value="2"/>
</dbReference>
<dbReference type="GeneID" id="55641442"/>
<dbReference type="GO" id="GO:0042626">
    <property type="term" value="F:ATPase-coupled transmembrane transporter activity"/>
    <property type="evidence" value="ECO:0007669"/>
    <property type="project" value="TreeGrafter"/>
</dbReference>
<dbReference type="GO" id="GO:0005524">
    <property type="term" value="F:ATP binding"/>
    <property type="evidence" value="ECO:0007669"/>
    <property type="project" value="UniProtKB-KW"/>
</dbReference>
<evidence type="ECO:0000256" key="2">
    <source>
        <dbReference type="ARBA" id="ARBA00022448"/>
    </source>
</evidence>
<comment type="function">
    <text evidence="8">Probably part of an ABC transporter complex. Responsible for energy coupling to the transport system.</text>
</comment>
<dbReference type="KEGG" id="mten:GWK48_05790"/>
<dbReference type="InterPro" id="IPR050095">
    <property type="entry name" value="ECF_ABC_transporter_ATP-bd"/>
</dbReference>
<keyword evidence="7" id="KW-0472">Membrane</keyword>
<dbReference type="SUPFAM" id="SSF52540">
    <property type="entry name" value="P-loop containing nucleoside triphosphate hydrolases"/>
    <property type="match status" value="2"/>
</dbReference>
<dbReference type="GO" id="GO:0043190">
    <property type="term" value="C:ATP-binding cassette (ABC) transporter complex"/>
    <property type="evidence" value="ECO:0007669"/>
    <property type="project" value="TreeGrafter"/>
</dbReference>
<dbReference type="PROSITE" id="PS50893">
    <property type="entry name" value="ABC_TRANSPORTER_2"/>
    <property type="match status" value="1"/>
</dbReference>
<evidence type="ECO:0000256" key="3">
    <source>
        <dbReference type="ARBA" id="ARBA00022475"/>
    </source>
</evidence>
<dbReference type="InterPro" id="IPR003439">
    <property type="entry name" value="ABC_transporter-like_ATP-bd"/>
</dbReference>
<dbReference type="AlphaFoldDB" id="A0A6N0NUU9"/>
<keyword evidence="2" id="KW-0813">Transport</keyword>
<protein>
    <submittedName>
        <fullName evidence="10">ATP-binding cassette domain-containing protein</fullName>
    </submittedName>
</protein>
<dbReference type="InterPro" id="IPR003593">
    <property type="entry name" value="AAA+_ATPase"/>
</dbReference>
<keyword evidence="11" id="KW-1185">Reference proteome</keyword>
<evidence type="ECO:0000256" key="8">
    <source>
        <dbReference type="ARBA" id="ARBA00025157"/>
    </source>
</evidence>
<dbReference type="InterPro" id="IPR015856">
    <property type="entry name" value="ABC_transpr_CbiO/EcfA_su"/>
</dbReference>
<evidence type="ECO:0000256" key="5">
    <source>
        <dbReference type="ARBA" id="ARBA00022840"/>
    </source>
</evidence>
<comment type="subcellular location">
    <subcellularLocation>
        <location evidence="1">Cell membrane</location>
        <topology evidence="1">Peripheral membrane protein</topology>
    </subcellularLocation>
</comment>
<evidence type="ECO:0000256" key="6">
    <source>
        <dbReference type="ARBA" id="ARBA00022967"/>
    </source>
</evidence>
<keyword evidence="4" id="KW-0547">Nucleotide-binding</keyword>
<name>A0A6N0NUU9_9CREN</name>
<evidence type="ECO:0000313" key="11">
    <source>
        <dbReference type="Proteomes" id="UP000509301"/>
    </source>
</evidence>
<dbReference type="Pfam" id="PF00005">
    <property type="entry name" value="ABC_tran"/>
    <property type="match status" value="2"/>
</dbReference>
<evidence type="ECO:0000313" key="10">
    <source>
        <dbReference type="EMBL" id="QKQ99954.1"/>
    </source>
</evidence>
<evidence type="ECO:0000256" key="4">
    <source>
        <dbReference type="ARBA" id="ARBA00022741"/>
    </source>
</evidence>
<evidence type="ECO:0000256" key="7">
    <source>
        <dbReference type="ARBA" id="ARBA00023136"/>
    </source>
</evidence>
<dbReference type="PANTHER" id="PTHR43553:SF27">
    <property type="entry name" value="ENERGY-COUPLING FACTOR TRANSPORTER ATP-BINDING PROTEIN ECFA2"/>
    <property type="match status" value="1"/>
</dbReference>
<dbReference type="RefSeq" id="WP_174630436.1">
    <property type="nucleotide sequence ID" value="NZ_CP049074.1"/>
</dbReference>
<proteinExistence type="predicted"/>
<sequence length="371" mass="41917">MLTISHPYIPGKLELEKEEIVAIVGKNGSGKTTLINSILCEMKNEINVDGKDFCNERRYDELSAVFQDPSSQILAETLNDELRIISLYHQVNFELARILMGDFLFQNFFTLSDGYKKRFVISSILSSQPKYVLLDEPLSNLDRNGSKLVLEILPKGSLIAEHRTREISGLVDRVYLLKETGMREIEKEKLKDEEFLRKNGLRGFTLDNVDNGLLGEKILDFDYKDLRIEVRESEIVCLLGPNGSGKTTLLKKLSKKIYSVFQNPDLQFFQESVEKEVGNTEALRLFGLWDIRDKSPFVLSTGQKMRTLIAAAYASGSKVIGLDEPTVAMDGDGLIAFRKMLKLLKEEGRGVIIATHDEDIVNLCDTKIRLG</sequence>
<keyword evidence="5 10" id="KW-0067">ATP-binding</keyword>
<reference evidence="10 11" key="1">
    <citation type="submission" date="2020-02" db="EMBL/GenBank/DDBJ databases">
        <title>Comparative genome analysis reveals the metabolism and evolution of the thermophilic archaeal genus Metallosphaera.</title>
        <authorList>
            <person name="Jiang C."/>
        </authorList>
    </citation>
    <scope>NUCLEOTIDE SEQUENCE [LARGE SCALE GENOMIC DNA]</scope>
    <source>
        <strain evidence="10 11">Ric-A</strain>
    </source>
</reference>
<dbReference type="EMBL" id="CP049074">
    <property type="protein sequence ID" value="QKQ99954.1"/>
    <property type="molecule type" value="Genomic_DNA"/>
</dbReference>
<dbReference type="PANTHER" id="PTHR43553">
    <property type="entry name" value="HEAVY METAL TRANSPORTER"/>
    <property type="match status" value="1"/>
</dbReference>
<dbReference type="OrthoDB" id="35850at2157"/>